<dbReference type="InterPro" id="IPR029044">
    <property type="entry name" value="Nucleotide-diphossugar_trans"/>
</dbReference>
<reference evidence="1 2" key="1">
    <citation type="submission" date="2020-08" db="EMBL/GenBank/DDBJ databases">
        <title>Genomic Encyclopedia of Type Strains, Phase IV (KMG-IV): sequencing the most valuable type-strain genomes for metagenomic binning, comparative biology and taxonomic classification.</title>
        <authorList>
            <person name="Goeker M."/>
        </authorList>
    </citation>
    <scope>NUCLEOTIDE SEQUENCE [LARGE SCALE GENOMIC DNA]</scope>
    <source>
        <strain evidence="1 2">DSM 26963</strain>
    </source>
</reference>
<gene>
    <name evidence="1" type="ORF">HNQ43_001079</name>
</gene>
<accession>A0A7W8D0Q2</accession>
<sequence>MEGNKGLPKAYNKAIDWIFSHKEDPNNYVVLLDDDTNIPSDFVKKMNEEIKKSLKPIYLPVVKDSLGILSPSKMSKHGYCHRIQKIEELTPQNICGINSGMVIQLLIFRDYRYDQRMFLDYVDHSFMRDMRNKNIKIQVVDTVLEQSFSAVTDSKSSARKRLRILKKDLNCFYDQGFISRIIYHYVMIRRIFRHIVYYKDISILWALK</sequence>
<dbReference type="EMBL" id="JACHHD010000009">
    <property type="protein sequence ID" value="MBB5185031.1"/>
    <property type="molecule type" value="Genomic_DNA"/>
</dbReference>
<dbReference type="GO" id="GO:0016740">
    <property type="term" value="F:transferase activity"/>
    <property type="evidence" value="ECO:0007669"/>
    <property type="project" value="UniProtKB-KW"/>
</dbReference>
<evidence type="ECO:0000313" key="1">
    <source>
        <dbReference type="EMBL" id="MBB5185031.1"/>
    </source>
</evidence>
<proteinExistence type="predicted"/>
<comment type="caution">
    <text evidence="1">The sequence shown here is derived from an EMBL/GenBank/DDBJ whole genome shotgun (WGS) entry which is preliminary data.</text>
</comment>
<dbReference type="AlphaFoldDB" id="A0A7W8D0Q2"/>
<dbReference type="SUPFAM" id="SSF53448">
    <property type="entry name" value="Nucleotide-diphospho-sugar transferases"/>
    <property type="match status" value="1"/>
</dbReference>
<evidence type="ECO:0000313" key="2">
    <source>
        <dbReference type="Proteomes" id="UP000521313"/>
    </source>
</evidence>
<organism evidence="1 2">
    <name type="scientific">Faecalicoccus acidiformans</name>
    <dbReference type="NCBI Taxonomy" id="915173"/>
    <lineage>
        <taxon>Bacteria</taxon>
        <taxon>Bacillati</taxon>
        <taxon>Bacillota</taxon>
        <taxon>Erysipelotrichia</taxon>
        <taxon>Erysipelotrichales</taxon>
        <taxon>Erysipelotrichaceae</taxon>
        <taxon>Faecalicoccus</taxon>
    </lineage>
</organism>
<dbReference type="Proteomes" id="UP000521313">
    <property type="component" value="Unassembled WGS sequence"/>
</dbReference>
<protein>
    <submittedName>
        <fullName evidence="1">GT2 family glycosyltransferase</fullName>
    </submittedName>
</protein>
<dbReference type="Gene3D" id="3.90.550.10">
    <property type="entry name" value="Spore Coat Polysaccharide Biosynthesis Protein SpsA, Chain A"/>
    <property type="match status" value="1"/>
</dbReference>
<name>A0A7W8D0Q2_9FIRM</name>
<keyword evidence="1" id="KW-0808">Transferase</keyword>